<feature type="region of interest" description="Disordered" evidence="1">
    <location>
        <begin position="299"/>
        <end position="323"/>
    </location>
</feature>
<gene>
    <name evidence="4" type="ORF">Dcae01_00094</name>
</gene>
<dbReference type="InterPro" id="IPR001434">
    <property type="entry name" value="OmcB-like_DUF11"/>
</dbReference>
<protein>
    <recommendedName>
        <fullName evidence="3">DUF11 domain-containing protein</fullName>
    </recommendedName>
</protein>
<evidence type="ECO:0000313" key="5">
    <source>
        <dbReference type="Proteomes" id="UP001423409"/>
    </source>
</evidence>
<reference evidence="4 5" key="1">
    <citation type="submission" date="2024-02" db="EMBL/GenBank/DDBJ databases">
        <title>Deinococcus caeni NBRC 101312.</title>
        <authorList>
            <person name="Ichikawa N."/>
            <person name="Katano-Makiyama Y."/>
            <person name="Hidaka K."/>
        </authorList>
    </citation>
    <scope>NUCLEOTIDE SEQUENCE [LARGE SCALE GENOMIC DNA]</scope>
    <source>
        <strain evidence="4 5">NBRC 101312</strain>
    </source>
</reference>
<accession>A0ABP9U8F3</accession>
<name>A0ABP9U8F3_9DEIO</name>
<proteinExistence type="predicted"/>
<comment type="caution">
    <text evidence="4">The sequence shown here is derived from an EMBL/GenBank/DDBJ whole genome shotgun (WGS) entry which is preliminary data.</text>
</comment>
<feature type="chain" id="PRO_5046775810" description="DUF11 domain-containing protein" evidence="2">
    <location>
        <begin position="32"/>
        <end position="1198"/>
    </location>
</feature>
<evidence type="ECO:0000256" key="2">
    <source>
        <dbReference type="SAM" id="SignalP"/>
    </source>
</evidence>
<dbReference type="EMBL" id="BAABQU010000001">
    <property type="protein sequence ID" value="GAA5438607.1"/>
    <property type="molecule type" value="Genomic_DNA"/>
</dbReference>
<dbReference type="Gene3D" id="2.60.40.740">
    <property type="match status" value="1"/>
</dbReference>
<dbReference type="InterPro" id="IPR047589">
    <property type="entry name" value="DUF11_rpt"/>
</dbReference>
<sequence>MGYRMPALLTLLKRATAAASALIVAGSVAGATGTTAGTCTATTPWTETFNTNTTRSVIRNHAYTTSVNTVTATAGKYTFWNSIDHTGNGGHALYLNVTTASAAPILLYEQTVNVPAGSDLSYRHYARTHQTSPSRLRYTLTETASGATLATRDGNTLTTSYTQETLPTVRSNVTQVTLRIYSLNRGASGDATVLKLDDLKLSCPVPARPSLTITKTGNGPWTAGQSGATYTLSVKNVGTAATSGTVTVRDLLPSGITAPASFTSGGWSCTTSGQTVTCTGTPNLGVGSSSSLTLPVQVQSGAPSSVTNRASVGGGGDPDPIPDPAGCTTTGGQCAVYTTTVTVPVTPPAPVTGVCSAATPFVQSFNVGGASGEVRNHDYRSDAGVVNATDGTYTLWKDIDRTGNGGFALFMNIRNFEGRNGGTLTTPGLLYEQRINVPAGAEVSYSNWVRSHSNTATQLRYVFRDAGGAVLRQFDGAVATTSYTQQTVPTFTSPGPQVTLQILTLKDGTSVDANVLKLDDLKLSCPVPARPSLTLTKTGNGPWTAGQSGATYTLTVKNVGTGATSGAVTVRDLLPSGITAPASFTSGGWSCTTSGQTVTCTGTPNLGAGSSSDLTFGVTVGSAASATPTITNRASVGGGGDPDPIPDPANCATTGGQCAVYSTSVTVPVTPPTCSRIYALTIASGSGASDVNGVAIRELDEQTNTVGALIATLPDSTNSATLAVSTNARRFFVADQNNRLRIFDMALGTWSSGGIFSGVTDRLVRMTVTSTGVGYAMDSGRNLWRFETASPYTVTSLGQLSATTAGAPSFNINGDFFADSSGKLYMISSATGSAAIDLWLVVPDTLRAEYLGRLSNPLAGSQFNGIAASPSGIYARDNQGRLVKINLADVSYTPVGGVTLGSTDLASCTFPVIAPVLSAVKSVTKVAGSVGDKVQPGDTLEYRVIVRNSGTLPAGGVTFQDALPAGTAYVPGSARVNGFTTTVTGQNTTSLGGAAYPFAQPVGICSADGAACTTQVLKIDSTPATLDNEAVLTFRVTVVSPFILDPAQVRNVARVDFTGGPGGGVPSNEVVTPVFQPARLTVAKTVRNVTRDGAVGTTGEGNPGDVLEYCITTTNVGGLNATNISFSDVVPTNTTFAANGFGAGKDIRLTAAAGELFYTAAADTDAGQLRDGKVTVQGGSFVLAPTQSVTICFRATIR</sequence>
<evidence type="ECO:0000313" key="4">
    <source>
        <dbReference type="EMBL" id="GAA5438607.1"/>
    </source>
</evidence>
<feature type="signal peptide" evidence="2">
    <location>
        <begin position="1"/>
        <end position="31"/>
    </location>
</feature>
<evidence type="ECO:0000256" key="1">
    <source>
        <dbReference type="SAM" id="MobiDB-lite"/>
    </source>
</evidence>
<dbReference type="SUPFAM" id="SSF101898">
    <property type="entry name" value="NHL repeat"/>
    <property type="match status" value="1"/>
</dbReference>
<evidence type="ECO:0000259" key="3">
    <source>
        <dbReference type="Pfam" id="PF01345"/>
    </source>
</evidence>
<feature type="compositionally biased region" description="Polar residues" evidence="1">
    <location>
        <begin position="299"/>
        <end position="310"/>
    </location>
</feature>
<keyword evidence="5" id="KW-1185">Reference proteome</keyword>
<dbReference type="Pfam" id="PF01345">
    <property type="entry name" value="DUF11"/>
    <property type="match status" value="3"/>
</dbReference>
<keyword evidence="2" id="KW-0732">Signal</keyword>
<feature type="domain" description="DUF11" evidence="3">
    <location>
        <begin position="533"/>
        <end position="644"/>
    </location>
</feature>
<dbReference type="NCBIfam" id="TIGR01451">
    <property type="entry name" value="B_ant_repeat"/>
    <property type="match status" value="3"/>
</dbReference>
<dbReference type="PANTHER" id="PTHR34819">
    <property type="entry name" value="LARGE CYSTEINE-RICH PERIPLASMIC PROTEIN OMCB"/>
    <property type="match status" value="1"/>
</dbReference>
<feature type="domain" description="DUF11" evidence="3">
    <location>
        <begin position="211"/>
        <end position="320"/>
    </location>
</feature>
<feature type="domain" description="DUF11" evidence="3">
    <location>
        <begin position="932"/>
        <end position="989"/>
    </location>
</feature>
<dbReference type="Gene3D" id="2.60.40.10">
    <property type="entry name" value="Immunoglobulins"/>
    <property type="match status" value="1"/>
</dbReference>
<dbReference type="Proteomes" id="UP001423409">
    <property type="component" value="Unassembled WGS sequence"/>
</dbReference>
<dbReference type="InterPro" id="IPR013783">
    <property type="entry name" value="Ig-like_fold"/>
</dbReference>
<organism evidence="4 5">
    <name type="scientific">Deinococcus caeni</name>
    <dbReference type="NCBI Taxonomy" id="569127"/>
    <lineage>
        <taxon>Bacteria</taxon>
        <taxon>Thermotogati</taxon>
        <taxon>Deinococcota</taxon>
        <taxon>Deinococci</taxon>
        <taxon>Deinococcales</taxon>
        <taxon>Deinococcaceae</taxon>
        <taxon>Deinococcus</taxon>
    </lineage>
</organism>
<dbReference type="InterPro" id="IPR051172">
    <property type="entry name" value="Chlamydia_OmcB"/>
</dbReference>
<dbReference type="PANTHER" id="PTHR34819:SF3">
    <property type="entry name" value="CELL SURFACE PROTEIN"/>
    <property type="match status" value="1"/>
</dbReference>